<feature type="domain" description="Reverse transcriptase Ty1/copia-type" evidence="2">
    <location>
        <begin position="10"/>
        <end position="170"/>
    </location>
</feature>
<dbReference type="InterPro" id="IPR025558">
    <property type="entry name" value="DUF4283"/>
</dbReference>
<feature type="domain" description="DUF4283" evidence="3">
    <location>
        <begin position="1232"/>
        <end position="1314"/>
    </location>
</feature>
<dbReference type="Pfam" id="PF07727">
    <property type="entry name" value="RVT_2"/>
    <property type="match status" value="1"/>
</dbReference>
<gene>
    <name evidence="4" type="ORF">Tci_012969</name>
</gene>
<protein>
    <submittedName>
        <fullName evidence="4">Copia protein</fullName>
    </submittedName>
</protein>
<accession>A0A6L2JV83</accession>
<evidence type="ECO:0000259" key="2">
    <source>
        <dbReference type="Pfam" id="PF07727"/>
    </source>
</evidence>
<dbReference type="PANTHER" id="PTHR31286:SF99">
    <property type="entry name" value="DUF4283 DOMAIN-CONTAINING PROTEIN"/>
    <property type="match status" value="1"/>
</dbReference>
<dbReference type="Pfam" id="PF14111">
    <property type="entry name" value="DUF4283"/>
    <property type="match status" value="1"/>
</dbReference>
<feature type="compositionally biased region" description="Basic and acidic residues" evidence="1">
    <location>
        <begin position="657"/>
        <end position="668"/>
    </location>
</feature>
<dbReference type="PANTHER" id="PTHR31286">
    <property type="entry name" value="GLYCINE-RICH CELL WALL STRUCTURAL PROTEIN 1.8-LIKE"/>
    <property type="match status" value="1"/>
</dbReference>
<feature type="region of interest" description="Disordered" evidence="1">
    <location>
        <begin position="639"/>
        <end position="668"/>
    </location>
</feature>
<feature type="compositionally biased region" description="Polar residues" evidence="1">
    <location>
        <begin position="461"/>
        <end position="476"/>
    </location>
</feature>
<comment type="caution">
    <text evidence="4">The sequence shown here is derived from an EMBL/GenBank/DDBJ whole genome shotgun (WGS) entry which is preliminary data.</text>
</comment>
<feature type="region of interest" description="Disordered" evidence="1">
    <location>
        <begin position="1103"/>
        <end position="1124"/>
    </location>
</feature>
<dbReference type="EMBL" id="BKCJ010001378">
    <property type="protein sequence ID" value="GEU40991.1"/>
    <property type="molecule type" value="Genomic_DNA"/>
</dbReference>
<feature type="region of interest" description="Disordered" evidence="1">
    <location>
        <begin position="443"/>
        <end position="476"/>
    </location>
</feature>
<reference evidence="4" key="1">
    <citation type="journal article" date="2019" name="Sci. Rep.">
        <title>Draft genome of Tanacetum cinerariifolium, the natural source of mosquito coil.</title>
        <authorList>
            <person name="Yamashiro T."/>
            <person name="Shiraishi A."/>
            <person name="Satake H."/>
            <person name="Nakayama K."/>
        </authorList>
    </citation>
    <scope>NUCLEOTIDE SEQUENCE</scope>
</reference>
<feature type="region of interest" description="Disordered" evidence="1">
    <location>
        <begin position="748"/>
        <end position="767"/>
    </location>
</feature>
<feature type="compositionally biased region" description="Acidic residues" evidence="1">
    <location>
        <begin position="1516"/>
        <end position="1529"/>
    </location>
</feature>
<name>A0A6L2JV83_TANCI</name>
<organism evidence="4">
    <name type="scientific">Tanacetum cinerariifolium</name>
    <name type="common">Dalmatian daisy</name>
    <name type="synonym">Chrysanthemum cinerariifolium</name>
    <dbReference type="NCBI Taxonomy" id="118510"/>
    <lineage>
        <taxon>Eukaryota</taxon>
        <taxon>Viridiplantae</taxon>
        <taxon>Streptophyta</taxon>
        <taxon>Embryophyta</taxon>
        <taxon>Tracheophyta</taxon>
        <taxon>Spermatophyta</taxon>
        <taxon>Magnoliopsida</taxon>
        <taxon>eudicotyledons</taxon>
        <taxon>Gunneridae</taxon>
        <taxon>Pentapetalae</taxon>
        <taxon>asterids</taxon>
        <taxon>campanulids</taxon>
        <taxon>Asterales</taxon>
        <taxon>Asteraceae</taxon>
        <taxon>Asteroideae</taxon>
        <taxon>Anthemideae</taxon>
        <taxon>Anthemidinae</taxon>
        <taxon>Tanacetum</taxon>
    </lineage>
</organism>
<dbReference type="InterPro" id="IPR040256">
    <property type="entry name" value="At4g02000-like"/>
</dbReference>
<dbReference type="InterPro" id="IPR013103">
    <property type="entry name" value="RVT_2"/>
</dbReference>
<evidence type="ECO:0000259" key="3">
    <source>
        <dbReference type="Pfam" id="PF14111"/>
    </source>
</evidence>
<proteinExistence type="predicted"/>
<evidence type="ECO:0000313" key="4">
    <source>
        <dbReference type="EMBL" id="GEU40991.1"/>
    </source>
</evidence>
<sequence>MTKTSQEHDMMNVKSAFLYGTIEEELYVRQPPSFEDLHLPNKVYKVEKALYGLHQAPRAWYETLSTYLLENRFRKGIINKTSFIKKDKGDLLLVQVDVNDIIFGSTKKSLCIEFKGLMHKKFQMSSMRELTFFLGLQVMQRDDEIFISQDKYVADILKNFDFSLVKTTSTLIETNKTLLKDEEAEDVDVHLYRLMIKSLMYLTASMPDIMFIVCACLWYPRDSPFDLEAFSDSDYARANLDRKSTTGVMILELSGCLDWNETAANDEIQVSVVGLTYYWFSKAYALTVNPTIYTSCIEQFWTTLNVKNVNGEAQIQALVDKKKVIITEASIRRDLIFKDEGGVDCLSNEVIFEQLTLMGTWMVELNFLCIQDLFKYFWIIKLKVWTDIMHFFISSHTKKVFANMKREGNDFSGKVTTLFQSMMVQAPEDMGEEDEKIKKEIKERIEVPSQSSEIPNGEGVPTTSNDPLPSEEANTAQAKEIASLKKRVKKLEQKRKSRTLGLKRLRKVGSSMRVKSLTEASLGDQEDASKQERMIDNINQDVEITLVNETQRRMNEEDMFEVNDLDSDEVVVDVLASEKVKHSAKVIEREVNISDPVTIAGEVVTTAGIEVTTAGYYNCCYNSYCCWYKAHRKEIVMQDPSETPSPKPIISSQKQSQAKDKGKGKMVEPERPLKRKYQIMMDAEVAKNLEAQMQAGLEEDERLARIKKEETNIALVAEWDNTQAMMDADCKLAIEAFVHMDTELIKGSEKAAEGKQEDAKRQRIEEENESAELKRCLEIIHEDDDVTIKATPLSSKSPTIVDYKIYKEGEKSFFKIIRADGSMSVCAGTLIMAAFLQKCLGFLSQKGSRVGRGVKAKQVSNGSNLEEGVTPSMVDMTVEMGKLNSLDDTTVLESFPPLCTPVNTAGNALGKKVAYPVVANYVRNTWGKYRFVHSMFSSSIRLFSFQFSFMDGLDAMLENGQWFIQNNPITLKKWHPDENLLKEDVSIVPIWVKLHGVPVTAFSEDGLSSIATKLGTPLMLDSYTFDMCMQSSGRLSYARVMIELRVDVELKDNIVMAMPKITREGHYICNVRVEYEWKPSRCSSCKVFGHIHEECLKNTSAGERKNVKKPSQTSRGVPVGPKIGKLRLLDNDGNPLVPTGNLESDSEVEVVFDETANLRISTSGKDGSDKGYGTNSLLKQWRDSYPNNDDMYENHDLSEHKDLNDDPMAMEVQIPLVDQTKAVKIVDLSYSERFVNTAYGFFLGKRVVYPVIANYVRNTWGKFGLVKSMLNLSIGLFSFQFSSTDGLNSMLENGLWFIRNHSLILFKWNPNVDLLKKDVGNVLVWFKLHGVLVTAFSEDGLSAITTKLGTLSMRDSYTSDMCLQSWGKSSYARVMIELRADVELKDNIMEVCPKNIGLGVTKNLKKPSQTSRGVSLDLKVGFKPHKEYTLIPKKPTASPSGNKKKGVAHTNKVSNSNPFDVLNSVDSDVEFGASRGLQIRKFEDLIIDGQAILVDEAGFGTQSLLEQWRDSYGNGDFDEDPDDDDMYEG</sequence>
<feature type="region of interest" description="Disordered" evidence="1">
    <location>
        <begin position="1510"/>
        <end position="1529"/>
    </location>
</feature>
<evidence type="ECO:0000256" key="1">
    <source>
        <dbReference type="SAM" id="MobiDB-lite"/>
    </source>
</evidence>
<feature type="compositionally biased region" description="Polar residues" evidence="1">
    <location>
        <begin position="640"/>
        <end position="656"/>
    </location>
</feature>
<feature type="region of interest" description="Disordered" evidence="1">
    <location>
        <begin position="1431"/>
        <end position="1452"/>
    </location>
</feature>